<feature type="signal peptide" evidence="8">
    <location>
        <begin position="1"/>
        <end position="30"/>
    </location>
</feature>
<dbReference type="AlphaFoldDB" id="A0AB34IIG2"/>
<evidence type="ECO:0000259" key="9">
    <source>
        <dbReference type="PROSITE" id="PS50015"/>
    </source>
</evidence>
<dbReference type="PANTHER" id="PTHR12990:SF5">
    <property type="entry name" value="MESENCEPHALIC ASTROCYTE-DERIVED NEUROTROPHIC FACTOR HOMOLOG"/>
    <property type="match status" value="1"/>
</dbReference>
<gene>
    <name evidence="10" type="ORF">AB1Y20_011520</name>
</gene>
<dbReference type="InterPro" id="IPR011001">
    <property type="entry name" value="Saposin-like"/>
</dbReference>
<feature type="chain" id="PRO_5044204542" description="Mesencephalic astrocyte-derived neurotrophic factor homolog" evidence="8">
    <location>
        <begin position="31"/>
        <end position="184"/>
    </location>
</feature>
<keyword evidence="4" id="KW-0964">Secreted</keyword>
<evidence type="ECO:0000256" key="7">
    <source>
        <dbReference type="ARBA" id="ARBA00032923"/>
    </source>
</evidence>
<evidence type="ECO:0000256" key="2">
    <source>
        <dbReference type="ARBA" id="ARBA00005617"/>
    </source>
</evidence>
<dbReference type="Pfam" id="PF10208">
    <property type="entry name" value="ARMET_C"/>
    <property type="match status" value="1"/>
</dbReference>
<dbReference type="PANTHER" id="PTHR12990">
    <property type="entry name" value="ARMET-LIKE PROTEIN"/>
    <property type="match status" value="1"/>
</dbReference>
<keyword evidence="5 8" id="KW-0732">Signal</keyword>
<dbReference type="InterPro" id="IPR045332">
    <property type="entry name" value="ARMET_N"/>
</dbReference>
<dbReference type="SUPFAM" id="SSF68906">
    <property type="entry name" value="SAP domain"/>
    <property type="match status" value="1"/>
</dbReference>
<comment type="subcellular location">
    <subcellularLocation>
        <location evidence="1">Secreted</location>
    </subcellularLocation>
</comment>
<dbReference type="SUPFAM" id="SSF47862">
    <property type="entry name" value="Saposin"/>
    <property type="match status" value="1"/>
</dbReference>
<dbReference type="Gene3D" id="1.10.720.30">
    <property type="entry name" value="SAP domain"/>
    <property type="match status" value="1"/>
</dbReference>
<evidence type="ECO:0000256" key="6">
    <source>
        <dbReference type="ARBA" id="ARBA00023157"/>
    </source>
</evidence>
<dbReference type="GO" id="GO:0005576">
    <property type="term" value="C:extracellular region"/>
    <property type="evidence" value="ECO:0007669"/>
    <property type="project" value="UniProtKB-SubCell"/>
</dbReference>
<evidence type="ECO:0000256" key="5">
    <source>
        <dbReference type="ARBA" id="ARBA00022729"/>
    </source>
</evidence>
<evidence type="ECO:0000256" key="1">
    <source>
        <dbReference type="ARBA" id="ARBA00004613"/>
    </source>
</evidence>
<dbReference type="Pfam" id="PF20145">
    <property type="entry name" value="ARMET_N"/>
    <property type="match status" value="1"/>
</dbReference>
<evidence type="ECO:0000256" key="3">
    <source>
        <dbReference type="ARBA" id="ARBA00014267"/>
    </source>
</evidence>
<dbReference type="EMBL" id="JBGBPQ010000025">
    <property type="protein sequence ID" value="KAL1499312.1"/>
    <property type="molecule type" value="Genomic_DNA"/>
</dbReference>
<sequence length="184" mass="20626">MRFSLEPHVTSPRPVMRLFLLVALAVATLAKKVDDSDCEVCKSVISSIDSMLTAADRKSPDAVEKVMQKYCNAAKLQDKKMCYYMGVGDAESGTAGGVKREISSSLTRGINAKRLCTRLKSKDAQMCELKYEKKIDPHTTNFAKLRVKELRKICDNEGIDTTGLVEKDEYIKKIKTHFNIKDEV</sequence>
<comment type="caution">
    <text evidence="10">The sequence shown here is derived from an EMBL/GenBank/DDBJ whole genome shotgun (WGS) entry which is preliminary data.</text>
</comment>
<evidence type="ECO:0000313" key="10">
    <source>
        <dbReference type="EMBL" id="KAL1499312.1"/>
    </source>
</evidence>
<dbReference type="InterPro" id="IPR036361">
    <property type="entry name" value="SAP_dom_sf"/>
</dbReference>
<name>A0AB34IIG2_PRYPA</name>
<keyword evidence="11" id="KW-1185">Reference proteome</keyword>
<evidence type="ECO:0000256" key="4">
    <source>
        <dbReference type="ARBA" id="ARBA00022525"/>
    </source>
</evidence>
<dbReference type="InterPro" id="IPR008139">
    <property type="entry name" value="SaposinB_dom"/>
</dbReference>
<feature type="domain" description="Saposin B-type" evidence="9">
    <location>
        <begin position="34"/>
        <end position="131"/>
    </location>
</feature>
<organism evidence="10 11">
    <name type="scientific">Prymnesium parvum</name>
    <name type="common">Toxic golden alga</name>
    <dbReference type="NCBI Taxonomy" id="97485"/>
    <lineage>
        <taxon>Eukaryota</taxon>
        <taxon>Haptista</taxon>
        <taxon>Haptophyta</taxon>
        <taxon>Prymnesiophyceae</taxon>
        <taxon>Prymnesiales</taxon>
        <taxon>Prymnesiaceae</taxon>
        <taxon>Prymnesium</taxon>
    </lineage>
</organism>
<evidence type="ECO:0000256" key="8">
    <source>
        <dbReference type="SAM" id="SignalP"/>
    </source>
</evidence>
<accession>A0AB34IIG2</accession>
<comment type="similarity">
    <text evidence="2">Belongs to the ARMET family.</text>
</comment>
<dbReference type="Proteomes" id="UP001515480">
    <property type="component" value="Unassembled WGS sequence"/>
</dbReference>
<dbReference type="InterPro" id="IPR019345">
    <property type="entry name" value="ARMET_C"/>
</dbReference>
<dbReference type="InterPro" id="IPR045333">
    <property type="entry name" value="ARMET-like"/>
</dbReference>
<protein>
    <recommendedName>
        <fullName evidence="3">Mesencephalic astrocyte-derived neurotrophic factor homolog</fullName>
    </recommendedName>
    <alternativeName>
        <fullName evidence="7">MANF/CDNF-like protein</fullName>
    </alternativeName>
</protein>
<evidence type="ECO:0000313" key="11">
    <source>
        <dbReference type="Proteomes" id="UP001515480"/>
    </source>
</evidence>
<dbReference type="PROSITE" id="PS50015">
    <property type="entry name" value="SAP_B"/>
    <property type="match status" value="1"/>
</dbReference>
<dbReference type="Gene3D" id="1.10.225.10">
    <property type="entry name" value="Saposin-like"/>
    <property type="match status" value="1"/>
</dbReference>
<proteinExistence type="inferred from homology"/>
<keyword evidence="6" id="KW-1015">Disulfide bond</keyword>
<reference evidence="10 11" key="1">
    <citation type="journal article" date="2024" name="Science">
        <title>Giant polyketide synthase enzymes in the biosynthesis of giant marine polyether toxins.</title>
        <authorList>
            <person name="Fallon T.R."/>
            <person name="Shende V.V."/>
            <person name="Wierzbicki I.H."/>
            <person name="Pendleton A.L."/>
            <person name="Watervoot N.F."/>
            <person name="Auber R.P."/>
            <person name="Gonzalez D.J."/>
            <person name="Wisecaver J.H."/>
            <person name="Moore B.S."/>
        </authorList>
    </citation>
    <scope>NUCLEOTIDE SEQUENCE [LARGE SCALE GENOMIC DNA]</scope>
    <source>
        <strain evidence="10 11">12B1</strain>
    </source>
</reference>